<dbReference type="EMBL" id="JACHGY010000001">
    <property type="protein sequence ID" value="MBB6430974.1"/>
    <property type="molecule type" value="Genomic_DNA"/>
</dbReference>
<dbReference type="PANTHER" id="PTHR46796">
    <property type="entry name" value="HTH-TYPE TRANSCRIPTIONAL ACTIVATOR RHAS-RELATED"/>
    <property type="match status" value="1"/>
</dbReference>
<dbReference type="GO" id="GO:0043565">
    <property type="term" value="F:sequence-specific DNA binding"/>
    <property type="evidence" value="ECO:0007669"/>
    <property type="project" value="InterPro"/>
</dbReference>
<keyword evidence="2" id="KW-0805">Transcription regulation</keyword>
<dbReference type="InterPro" id="IPR014710">
    <property type="entry name" value="RmlC-like_jellyroll"/>
</dbReference>
<dbReference type="Pfam" id="PF12833">
    <property type="entry name" value="HTH_18"/>
    <property type="match status" value="1"/>
</dbReference>
<comment type="caution">
    <text evidence="7">The sequence shown here is derived from an EMBL/GenBank/DDBJ whole genome shotgun (WGS) entry which is preliminary data.</text>
</comment>
<organism evidence="7 8">
    <name type="scientific">Algisphaera agarilytica</name>
    <dbReference type="NCBI Taxonomy" id="1385975"/>
    <lineage>
        <taxon>Bacteria</taxon>
        <taxon>Pseudomonadati</taxon>
        <taxon>Planctomycetota</taxon>
        <taxon>Phycisphaerae</taxon>
        <taxon>Phycisphaerales</taxon>
        <taxon>Phycisphaeraceae</taxon>
        <taxon>Algisphaera</taxon>
    </lineage>
</organism>
<dbReference type="GO" id="GO:0003700">
    <property type="term" value="F:DNA-binding transcription factor activity"/>
    <property type="evidence" value="ECO:0007669"/>
    <property type="project" value="InterPro"/>
</dbReference>
<evidence type="ECO:0000313" key="8">
    <source>
        <dbReference type="Proteomes" id="UP000541810"/>
    </source>
</evidence>
<name>A0A7X0HAT0_9BACT</name>
<evidence type="ECO:0000256" key="5">
    <source>
        <dbReference type="ARBA" id="ARBA00023163"/>
    </source>
</evidence>
<protein>
    <submittedName>
        <fullName evidence="7">AraC-like DNA-binding protein</fullName>
    </submittedName>
</protein>
<evidence type="ECO:0000256" key="1">
    <source>
        <dbReference type="ARBA" id="ARBA00022490"/>
    </source>
</evidence>
<dbReference type="PANTHER" id="PTHR46796:SF13">
    <property type="entry name" value="HTH-TYPE TRANSCRIPTIONAL ACTIVATOR RHAS"/>
    <property type="match status" value="1"/>
</dbReference>
<dbReference type="InterPro" id="IPR020449">
    <property type="entry name" value="Tscrpt_reg_AraC-type_HTH"/>
</dbReference>
<proteinExistence type="predicted"/>
<dbReference type="Pfam" id="PF02311">
    <property type="entry name" value="AraC_binding"/>
    <property type="match status" value="1"/>
</dbReference>
<dbReference type="PRINTS" id="PR00032">
    <property type="entry name" value="HTHARAC"/>
</dbReference>
<dbReference type="InterPro" id="IPR018062">
    <property type="entry name" value="HTH_AraC-typ_CS"/>
</dbReference>
<dbReference type="Gene3D" id="1.10.10.60">
    <property type="entry name" value="Homeodomain-like"/>
    <property type="match status" value="2"/>
</dbReference>
<dbReference type="InterPro" id="IPR037923">
    <property type="entry name" value="HTH-like"/>
</dbReference>
<evidence type="ECO:0000259" key="6">
    <source>
        <dbReference type="PROSITE" id="PS01124"/>
    </source>
</evidence>
<dbReference type="InterPro" id="IPR009057">
    <property type="entry name" value="Homeodomain-like_sf"/>
</dbReference>
<dbReference type="InterPro" id="IPR050204">
    <property type="entry name" value="AraC_XylS_family_regulators"/>
</dbReference>
<dbReference type="PROSITE" id="PS01124">
    <property type="entry name" value="HTH_ARAC_FAMILY_2"/>
    <property type="match status" value="1"/>
</dbReference>
<dbReference type="InterPro" id="IPR018060">
    <property type="entry name" value="HTH_AraC"/>
</dbReference>
<evidence type="ECO:0000256" key="3">
    <source>
        <dbReference type="ARBA" id="ARBA00023125"/>
    </source>
</evidence>
<feature type="domain" description="HTH araC/xylS-type" evidence="6">
    <location>
        <begin position="200"/>
        <end position="298"/>
    </location>
</feature>
<dbReference type="SUPFAM" id="SSF51215">
    <property type="entry name" value="Regulatory protein AraC"/>
    <property type="match status" value="1"/>
</dbReference>
<keyword evidence="1" id="KW-0963">Cytoplasm</keyword>
<sequence>MSVQAQGRHYFNPQACPVGGVRVAAPKATGRKKAAHPHDLTEVEHDHDFNELVIVTAGRALHHLKGFTYPIAMGDVFLLQREDRHYYSDRDGLELINIMYDPALLEMPTDELRQIPGFNAMFLFEPMYRRQHRFESRLHLAPVDLQSTTRLASTILDEVEQQRPGYAIAAKTKLFELMIALSRQYDRTETTEGQSLLRLGSVIGELENSYDQPWTLEDMAEAAHLSPSQLVRVFRKATGQTPLNYLIQLRIRQATRLLEDSDLNITQIAHQVGFTDSNYFSRQFRRCMDATPTRYRRAHNYLAR</sequence>
<dbReference type="InterPro" id="IPR003313">
    <property type="entry name" value="AraC-bd"/>
</dbReference>
<dbReference type="Proteomes" id="UP000541810">
    <property type="component" value="Unassembled WGS sequence"/>
</dbReference>
<evidence type="ECO:0000256" key="2">
    <source>
        <dbReference type="ARBA" id="ARBA00023015"/>
    </source>
</evidence>
<keyword evidence="8" id="KW-1185">Reference proteome</keyword>
<keyword evidence="3 7" id="KW-0238">DNA-binding</keyword>
<accession>A0A7X0HAT0</accession>
<keyword evidence="5" id="KW-0804">Transcription</keyword>
<dbReference type="SMART" id="SM00342">
    <property type="entry name" value="HTH_ARAC"/>
    <property type="match status" value="1"/>
</dbReference>
<reference evidence="7 8" key="1">
    <citation type="submission" date="2020-08" db="EMBL/GenBank/DDBJ databases">
        <title>Genomic Encyclopedia of Type Strains, Phase IV (KMG-IV): sequencing the most valuable type-strain genomes for metagenomic binning, comparative biology and taxonomic classification.</title>
        <authorList>
            <person name="Goeker M."/>
        </authorList>
    </citation>
    <scope>NUCLEOTIDE SEQUENCE [LARGE SCALE GENOMIC DNA]</scope>
    <source>
        <strain evidence="7 8">DSM 103725</strain>
    </source>
</reference>
<dbReference type="Gene3D" id="2.60.120.10">
    <property type="entry name" value="Jelly Rolls"/>
    <property type="match status" value="1"/>
</dbReference>
<dbReference type="AlphaFoldDB" id="A0A7X0HAT0"/>
<evidence type="ECO:0000313" key="7">
    <source>
        <dbReference type="EMBL" id="MBB6430974.1"/>
    </source>
</evidence>
<evidence type="ECO:0000256" key="4">
    <source>
        <dbReference type="ARBA" id="ARBA00023159"/>
    </source>
</evidence>
<dbReference type="PROSITE" id="PS00041">
    <property type="entry name" value="HTH_ARAC_FAMILY_1"/>
    <property type="match status" value="1"/>
</dbReference>
<keyword evidence="4" id="KW-0010">Activator</keyword>
<gene>
    <name evidence="7" type="ORF">HNQ40_002780</name>
</gene>
<dbReference type="SUPFAM" id="SSF46689">
    <property type="entry name" value="Homeodomain-like"/>
    <property type="match status" value="2"/>
</dbReference>
<dbReference type="RefSeq" id="WP_184678475.1">
    <property type="nucleotide sequence ID" value="NZ_JACHGY010000001.1"/>
</dbReference>